<feature type="domain" description="C2H2-type" evidence="6">
    <location>
        <begin position="146"/>
        <end position="174"/>
    </location>
</feature>
<dbReference type="Gene3D" id="3.30.160.60">
    <property type="entry name" value="Classic Zinc Finger"/>
    <property type="match status" value="4"/>
</dbReference>
<organism evidence="7">
    <name type="scientific">Capitella teleta</name>
    <name type="common">Polychaete worm</name>
    <dbReference type="NCBI Taxonomy" id="283909"/>
    <lineage>
        <taxon>Eukaryota</taxon>
        <taxon>Metazoa</taxon>
        <taxon>Spiralia</taxon>
        <taxon>Lophotrochozoa</taxon>
        <taxon>Annelida</taxon>
        <taxon>Polychaeta</taxon>
        <taxon>Sedentaria</taxon>
        <taxon>Scolecida</taxon>
        <taxon>Capitellidae</taxon>
        <taxon>Capitella</taxon>
    </lineage>
</organism>
<dbReference type="InterPro" id="IPR013087">
    <property type="entry name" value="Znf_C2H2_type"/>
</dbReference>
<keyword evidence="4" id="KW-0862">Zinc</keyword>
<dbReference type="EMBL" id="KB296703">
    <property type="protein sequence ID" value="ELU11485.1"/>
    <property type="molecule type" value="Genomic_DNA"/>
</dbReference>
<dbReference type="PANTHER" id="PTHR24379:SF127">
    <property type="entry name" value="BLOODY FINGERS-RELATED"/>
    <property type="match status" value="1"/>
</dbReference>
<dbReference type="InterPro" id="IPR036236">
    <property type="entry name" value="Znf_C2H2_sf"/>
</dbReference>
<dbReference type="PROSITE" id="PS50157">
    <property type="entry name" value="ZINC_FINGER_C2H2_2"/>
    <property type="match status" value="5"/>
</dbReference>
<evidence type="ECO:0000256" key="2">
    <source>
        <dbReference type="ARBA" id="ARBA00022737"/>
    </source>
</evidence>
<dbReference type="STRING" id="283909.R7V6T9"/>
<dbReference type="Pfam" id="PF00096">
    <property type="entry name" value="zf-C2H2"/>
    <property type="match status" value="3"/>
</dbReference>
<feature type="domain" description="C2H2-type" evidence="6">
    <location>
        <begin position="265"/>
        <end position="290"/>
    </location>
</feature>
<gene>
    <name evidence="7" type="ORF">CAPTEDRAFT_152738</name>
</gene>
<dbReference type="AlphaFoldDB" id="R7V6T9"/>
<evidence type="ECO:0000256" key="4">
    <source>
        <dbReference type="ARBA" id="ARBA00022833"/>
    </source>
</evidence>
<accession>R7V6T9</accession>
<feature type="domain" description="C2H2-type" evidence="6">
    <location>
        <begin position="236"/>
        <end position="264"/>
    </location>
</feature>
<evidence type="ECO:0000256" key="5">
    <source>
        <dbReference type="PROSITE-ProRule" id="PRU00042"/>
    </source>
</evidence>
<dbReference type="OrthoDB" id="6288030at2759"/>
<proteinExistence type="predicted"/>
<reference evidence="9" key="1">
    <citation type="submission" date="2012-12" db="EMBL/GenBank/DDBJ databases">
        <authorList>
            <person name="Hellsten U."/>
            <person name="Grimwood J."/>
            <person name="Chapman J.A."/>
            <person name="Shapiro H."/>
            <person name="Aerts A."/>
            <person name="Otillar R.P."/>
            <person name="Terry A.Y."/>
            <person name="Boore J.L."/>
            <person name="Simakov O."/>
            <person name="Marletaz F."/>
            <person name="Cho S.-J."/>
            <person name="Edsinger-Gonzales E."/>
            <person name="Havlak P."/>
            <person name="Kuo D.-H."/>
            <person name="Larsson T."/>
            <person name="Lv J."/>
            <person name="Arendt D."/>
            <person name="Savage R."/>
            <person name="Osoegawa K."/>
            <person name="de Jong P."/>
            <person name="Lindberg D.R."/>
            <person name="Seaver E.C."/>
            <person name="Weisblat D.A."/>
            <person name="Putnam N.H."/>
            <person name="Grigoriev I.V."/>
            <person name="Rokhsar D.S."/>
        </authorList>
    </citation>
    <scope>NUCLEOTIDE SEQUENCE</scope>
    <source>
        <strain evidence="9">I ESC-2004</strain>
    </source>
</reference>
<keyword evidence="3 5" id="KW-0863">Zinc-finger</keyword>
<dbReference type="SUPFAM" id="SSF57667">
    <property type="entry name" value="beta-beta-alpha zinc fingers"/>
    <property type="match status" value="2"/>
</dbReference>
<evidence type="ECO:0000256" key="3">
    <source>
        <dbReference type="ARBA" id="ARBA00022771"/>
    </source>
</evidence>
<evidence type="ECO:0000313" key="8">
    <source>
        <dbReference type="EnsemblMetazoa" id="CapteP152738"/>
    </source>
</evidence>
<dbReference type="GO" id="GO:0005634">
    <property type="term" value="C:nucleus"/>
    <property type="evidence" value="ECO:0007669"/>
    <property type="project" value="TreeGrafter"/>
</dbReference>
<dbReference type="GO" id="GO:0008270">
    <property type="term" value="F:zinc ion binding"/>
    <property type="evidence" value="ECO:0007669"/>
    <property type="project" value="UniProtKB-KW"/>
</dbReference>
<feature type="domain" description="C2H2-type" evidence="6">
    <location>
        <begin position="177"/>
        <end position="205"/>
    </location>
</feature>
<evidence type="ECO:0000259" key="6">
    <source>
        <dbReference type="PROSITE" id="PS50157"/>
    </source>
</evidence>
<dbReference type="HOGENOM" id="CLU_875056_0_0_1"/>
<dbReference type="SMART" id="SM00355">
    <property type="entry name" value="ZnF_C2H2"/>
    <property type="match status" value="5"/>
</dbReference>
<keyword evidence="2" id="KW-0677">Repeat</keyword>
<dbReference type="PROSITE" id="PS00028">
    <property type="entry name" value="ZINC_FINGER_C2H2_1"/>
    <property type="match status" value="5"/>
</dbReference>
<protein>
    <recommendedName>
        <fullName evidence="6">C2H2-type domain-containing protein</fullName>
    </recommendedName>
</protein>
<reference evidence="8" key="3">
    <citation type="submission" date="2015-06" db="UniProtKB">
        <authorList>
            <consortium name="EnsemblMetazoa"/>
        </authorList>
    </citation>
    <scope>IDENTIFICATION</scope>
</reference>
<dbReference type="EMBL" id="AMQN01000878">
    <property type="status" value="NOT_ANNOTATED_CDS"/>
    <property type="molecule type" value="Genomic_DNA"/>
</dbReference>
<evidence type="ECO:0000256" key="1">
    <source>
        <dbReference type="ARBA" id="ARBA00022723"/>
    </source>
</evidence>
<dbReference type="GO" id="GO:0000977">
    <property type="term" value="F:RNA polymerase II transcription regulatory region sequence-specific DNA binding"/>
    <property type="evidence" value="ECO:0007669"/>
    <property type="project" value="TreeGrafter"/>
</dbReference>
<evidence type="ECO:0000313" key="9">
    <source>
        <dbReference type="Proteomes" id="UP000014760"/>
    </source>
</evidence>
<sequence length="318" mass="35890">MSAKSDFDSPAAVELILPANIIETCHLSSPGVKVEFITTNMQGNYVNHVSVLKLRDLSIRLTVVVLPIREGDENRPEYLMIEGQVNADEEARLNSEETVAFVDTLIDSESSDTKSVSMETSEDFYGPLETEQIMSDANLLKSAQKHFCTLCASHFDKRKLLNEHMSTVHSSKPKDAFKCSLCQKGFSNPRYLNSHITSSHSQPSHVCSICGKAFRVACNLRRHAQLVHHKNQVQKVQCRDCGKLFSQKSNLRQHVKEVHLMEYPYNCRVCRAGFHTKNALHKHMQRLHANVSLSKSYVAKEEDNVITVTIHKSDHTVS</sequence>
<dbReference type="GO" id="GO:0000981">
    <property type="term" value="F:DNA-binding transcription factor activity, RNA polymerase II-specific"/>
    <property type="evidence" value="ECO:0007669"/>
    <property type="project" value="TreeGrafter"/>
</dbReference>
<dbReference type="EnsemblMetazoa" id="CapteT152738">
    <property type="protein sequence ID" value="CapteP152738"/>
    <property type="gene ID" value="CapteG152738"/>
</dbReference>
<dbReference type="OMA" id="STEPHKQ"/>
<dbReference type="Proteomes" id="UP000014760">
    <property type="component" value="Unassembled WGS sequence"/>
</dbReference>
<reference evidence="7 9" key="2">
    <citation type="journal article" date="2013" name="Nature">
        <title>Insights into bilaterian evolution from three spiralian genomes.</title>
        <authorList>
            <person name="Simakov O."/>
            <person name="Marletaz F."/>
            <person name="Cho S.J."/>
            <person name="Edsinger-Gonzales E."/>
            <person name="Havlak P."/>
            <person name="Hellsten U."/>
            <person name="Kuo D.H."/>
            <person name="Larsson T."/>
            <person name="Lv J."/>
            <person name="Arendt D."/>
            <person name="Savage R."/>
            <person name="Osoegawa K."/>
            <person name="de Jong P."/>
            <person name="Grimwood J."/>
            <person name="Chapman J.A."/>
            <person name="Shapiro H."/>
            <person name="Aerts A."/>
            <person name="Otillar R.P."/>
            <person name="Terry A.Y."/>
            <person name="Boore J.L."/>
            <person name="Grigoriev I.V."/>
            <person name="Lindberg D.R."/>
            <person name="Seaver E.C."/>
            <person name="Weisblat D.A."/>
            <person name="Putnam N.H."/>
            <person name="Rokhsar D.S."/>
        </authorList>
    </citation>
    <scope>NUCLEOTIDE SEQUENCE</scope>
    <source>
        <strain evidence="7 9">I ESC-2004</strain>
    </source>
</reference>
<keyword evidence="1" id="KW-0479">Metal-binding</keyword>
<keyword evidence="9" id="KW-1185">Reference proteome</keyword>
<name>R7V6T9_CAPTE</name>
<evidence type="ECO:0000313" key="7">
    <source>
        <dbReference type="EMBL" id="ELU11485.1"/>
    </source>
</evidence>
<feature type="domain" description="C2H2-type" evidence="6">
    <location>
        <begin position="205"/>
        <end position="233"/>
    </location>
</feature>
<dbReference type="PANTHER" id="PTHR24379">
    <property type="entry name" value="KRAB AND ZINC FINGER DOMAIN-CONTAINING"/>
    <property type="match status" value="1"/>
</dbReference>